<evidence type="ECO:0000313" key="1">
    <source>
        <dbReference type="EMBL" id="WOH00324.1"/>
    </source>
</evidence>
<evidence type="ECO:0000313" key="2">
    <source>
        <dbReference type="Proteomes" id="UP000077755"/>
    </source>
</evidence>
<dbReference type="Gramene" id="KZM93971">
    <property type="protein sequence ID" value="KZM93971"/>
    <property type="gene ID" value="DCAR_017216"/>
</dbReference>
<accession>A0A164Y4P1</accession>
<dbReference type="Proteomes" id="UP000077755">
    <property type="component" value="Chromosome 5"/>
</dbReference>
<keyword evidence="2" id="KW-1185">Reference proteome</keyword>
<name>A0A164Y4P1_DAUCS</name>
<reference evidence="1" key="1">
    <citation type="journal article" date="2016" name="Nat. Genet.">
        <title>A high-quality carrot genome assembly provides new insights into carotenoid accumulation and asterid genome evolution.</title>
        <authorList>
            <person name="Iorizzo M."/>
            <person name="Ellison S."/>
            <person name="Senalik D."/>
            <person name="Zeng P."/>
            <person name="Satapoomin P."/>
            <person name="Huang J."/>
            <person name="Bowman M."/>
            <person name="Iovene M."/>
            <person name="Sanseverino W."/>
            <person name="Cavagnaro P."/>
            <person name="Yildiz M."/>
            <person name="Macko-Podgorni A."/>
            <person name="Moranska E."/>
            <person name="Grzebelus E."/>
            <person name="Grzebelus D."/>
            <person name="Ashrafi H."/>
            <person name="Zheng Z."/>
            <person name="Cheng S."/>
            <person name="Spooner D."/>
            <person name="Van Deynze A."/>
            <person name="Simon P."/>
        </authorList>
    </citation>
    <scope>NUCLEOTIDE SEQUENCE</scope>
    <source>
        <tissue evidence="1">Leaf</tissue>
    </source>
</reference>
<dbReference type="EMBL" id="CP093347">
    <property type="protein sequence ID" value="WOH00324.1"/>
    <property type="molecule type" value="Genomic_DNA"/>
</dbReference>
<protein>
    <submittedName>
        <fullName evidence="1">Uncharacterized protein</fullName>
    </submittedName>
</protein>
<organism evidence="1 2">
    <name type="scientific">Daucus carota subsp. sativus</name>
    <name type="common">Carrot</name>
    <dbReference type="NCBI Taxonomy" id="79200"/>
    <lineage>
        <taxon>Eukaryota</taxon>
        <taxon>Viridiplantae</taxon>
        <taxon>Streptophyta</taxon>
        <taxon>Embryophyta</taxon>
        <taxon>Tracheophyta</taxon>
        <taxon>Spermatophyta</taxon>
        <taxon>Magnoliopsida</taxon>
        <taxon>eudicotyledons</taxon>
        <taxon>Gunneridae</taxon>
        <taxon>Pentapetalae</taxon>
        <taxon>asterids</taxon>
        <taxon>campanulids</taxon>
        <taxon>Apiales</taxon>
        <taxon>Apiaceae</taxon>
        <taxon>Apioideae</taxon>
        <taxon>Scandiceae</taxon>
        <taxon>Daucinae</taxon>
        <taxon>Daucus</taxon>
        <taxon>Daucus sect. Daucus</taxon>
    </lineage>
</organism>
<reference evidence="1" key="2">
    <citation type="submission" date="2022-03" db="EMBL/GenBank/DDBJ databases">
        <title>Draft title - Genomic analysis of global carrot germplasm unveils the trajectory of domestication and the origin of high carotenoid orange carrot.</title>
        <authorList>
            <person name="Iorizzo M."/>
            <person name="Ellison S."/>
            <person name="Senalik D."/>
            <person name="Macko-Podgorni A."/>
            <person name="Grzebelus D."/>
            <person name="Bostan H."/>
            <person name="Rolling W."/>
            <person name="Curaba J."/>
            <person name="Simon P."/>
        </authorList>
    </citation>
    <scope>NUCLEOTIDE SEQUENCE</scope>
    <source>
        <tissue evidence="1">Leaf</tissue>
    </source>
</reference>
<gene>
    <name evidence="1" type="ORF">DCAR_0519683</name>
</gene>
<proteinExistence type="predicted"/>
<dbReference type="AlphaFoldDB" id="A0A164Y4P1"/>
<sequence length="165" mass="18410">MGLELGFQLAFKIGKDAIELETKATDALREWDDWRWFTDPRHTRLAEQLNQRISVGALTLNKRVIVPNQNMLARYLAEHGATTKLRAVRIYRPFGRISELWHLDMGLGYIGGNFQVVDEDEYEAMQQQEMMVDVRGGVADACVQASESGGSVAGGLAGHGVENMD</sequence>